<dbReference type="PANTHER" id="PTHR21615:SF2">
    <property type="entry name" value="CYCLIN N-TERMINAL DOMAIN-CONTAINING PROTEIN 1"/>
    <property type="match status" value="1"/>
</dbReference>
<accession>E2AJR9</accession>
<dbReference type="AlphaFoldDB" id="E2AJR9"/>
<dbReference type="STRING" id="104421.E2AJR9"/>
<dbReference type="InParanoid" id="E2AJR9"/>
<sequence length="230" mass="27148">MNKYFCEIYNEKNDQSDEWWENFKKKTCIHKKLYFMSCFQVACKVNSHPNSLKISQVLEFLHIIDKNYEYTQDVVSSIEIEILKKVGFRMPFYTPVYCIEILLAAINFLKLPFNGSREPIEYRGTLFTTSMQLLDLAYFEHEKLYHHFQLYLGFYKNASMCNQEKELRLRVLKSNTLFLSAAIVLCARYILYPNISDTTDKIIVVNLAKLVNARNIDVIVMANILFQIIQ</sequence>
<dbReference type="SUPFAM" id="SSF47954">
    <property type="entry name" value="Cyclin-like"/>
    <property type="match status" value="1"/>
</dbReference>
<proteinExistence type="predicted"/>
<dbReference type="EMBL" id="GL440068">
    <property type="protein sequence ID" value="EFN66313.1"/>
    <property type="molecule type" value="Genomic_DNA"/>
</dbReference>
<protein>
    <recommendedName>
        <fullName evidence="3">Cyclin N-terminal domain-containing protein 1</fullName>
    </recommendedName>
</protein>
<gene>
    <name evidence="1" type="ORF">EAG_06286</name>
</gene>
<evidence type="ECO:0000313" key="1">
    <source>
        <dbReference type="EMBL" id="EFN66313.1"/>
    </source>
</evidence>
<organism evidence="2">
    <name type="scientific">Camponotus floridanus</name>
    <name type="common">Florida carpenter ant</name>
    <dbReference type="NCBI Taxonomy" id="104421"/>
    <lineage>
        <taxon>Eukaryota</taxon>
        <taxon>Metazoa</taxon>
        <taxon>Ecdysozoa</taxon>
        <taxon>Arthropoda</taxon>
        <taxon>Hexapoda</taxon>
        <taxon>Insecta</taxon>
        <taxon>Pterygota</taxon>
        <taxon>Neoptera</taxon>
        <taxon>Endopterygota</taxon>
        <taxon>Hymenoptera</taxon>
        <taxon>Apocrita</taxon>
        <taxon>Aculeata</taxon>
        <taxon>Formicoidea</taxon>
        <taxon>Formicidae</taxon>
        <taxon>Formicinae</taxon>
        <taxon>Camponotus</taxon>
    </lineage>
</organism>
<dbReference type="InterPro" id="IPR036915">
    <property type="entry name" value="Cyclin-like_sf"/>
</dbReference>
<dbReference type="Proteomes" id="UP000000311">
    <property type="component" value="Unassembled WGS sequence"/>
</dbReference>
<dbReference type="PANTHER" id="PTHR21615">
    <property type="entry name" value="CYCLIN N-TERMINAL DOMAIN-CONTAINING PROTEIN 1"/>
    <property type="match status" value="1"/>
</dbReference>
<dbReference type="GO" id="GO:0035861">
    <property type="term" value="C:site of double-strand break"/>
    <property type="evidence" value="ECO:0007669"/>
    <property type="project" value="TreeGrafter"/>
</dbReference>
<dbReference type="Gene3D" id="1.10.472.10">
    <property type="entry name" value="Cyclin-like"/>
    <property type="match status" value="1"/>
</dbReference>
<dbReference type="GO" id="GO:0007131">
    <property type="term" value="P:reciprocal meiotic recombination"/>
    <property type="evidence" value="ECO:0007669"/>
    <property type="project" value="TreeGrafter"/>
</dbReference>
<dbReference type="OrthoDB" id="9983043at2759"/>
<reference evidence="1 2" key="1">
    <citation type="journal article" date="2010" name="Science">
        <title>Genomic comparison of the ants Camponotus floridanus and Harpegnathos saltator.</title>
        <authorList>
            <person name="Bonasio R."/>
            <person name="Zhang G."/>
            <person name="Ye C."/>
            <person name="Mutti N.S."/>
            <person name="Fang X."/>
            <person name="Qin N."/>
            <person name="Donahue G."/>
            <person name="Yang P."/>
            <person name="Li Q."/>
            <person name="Li C."/>
            <person name="Zhang P."/>
            <person name="Huang Z."/>
            <person name="Berger S.L."/>
            <person name="Reinberg D."/>
            <person name="Wang J."/>
            <person name="Liebig J."/>
        </authorList>
    </citation>
    <scope>NUCLEOTIDE SEQUENCE [LARGE SCALE GENOMIC DNA]</scope>
    <source>
        <strain evidence="2">C129</strain>
    </source>
</reference>
<name>E2AJR9_CAMFO</name>
<evidence type="ECO:0008006" key="3">
    <source>
        <dbReference type="Google" id="ProtNLM"/>
    </source>
</evidence>
<evidence type="ECO:0000313" key="2">
    <source>
        <dbReference type="Proteomes" id="UP000000311"/>
    </source>
</evidence>
<keyword evidence="2" id="KW-1185">Reference proteome</keyword>